<feature type="transmembrane region" description="Helical" evidence="8">
    <location>
        <begin position="206"/>
        <end position="228"/>
    </location>
</feature>
<dbReference type="AlphaFoldDB" id="A0A369C9S5"/>
<evidence type="ECO:0000313" key="11">
    <source>
        <dbReference type="Proteomes" id="UP000252707"/>
    </source>
</evidence>
<feature type="transmembrane region" description="Helical" evidence="8">
    <location>
        <begin position="525"/>
        <end position="544"/>
    </location>
</feature>
<dbReference type="Proteomes" id="UP000252707">
    <property type="component" value="Unassembled WGS sequence"/>
</dbReference>
<gene>
    <name evidence="10" type="ORF">DFQ59_104230</name>
</gene>
<dbReference type="GO" id="GO:0005886">
    <property type="term" value="C:plasma membrane"/>
    <property type="evidence" value="ECO:0007669"/>
    <property type="project" value="UniProtKB-SubCell"/>
</dbReference>
<feature type="domain" description="ABC transmembrane type-1" evidence="9">
    <location>
        <begin position="65"/>
        <end position="266"/>
    </location>
</feature>
<reference evidence="10 11" key="1">
    <citation type="submission" date="2018-07" db="EMBL/GenBank/DDBJ databases">
        <title>Genomic Encyclopedia of Type Strains, Phase IV (KMG-IV): sequencing the most valuable type-strain genomes for metagenomic binning, comparative biology and taxonomic classification.</title>
        <authorList>
            <person name="Goeker M."/>
        </authorList>
    </citation>
    <scope>NUCLEOTIDE SEQUENCE [LARGE SCALE GENOMIC DNA]</scope>
    <source>
        <strain evidence="10 11">DSM 26407</strain>
    </source>
</reference>
<comment type="caution">
    <text evidence="10">The sequence shown here is derived from an EMBL/GenBank/DDBJ whole genome shotgun (WGS) entry which is preliminary data.</text>
</comment>
<evidence type="ECO:0000256" key="3">
    <source>
        <dbReference type="ARBA" id="ARBA00022475"/>
    </source>
</evidence>
<sequence>MTAATAVNAARAARRGLRRVPAWRLAALGLAGVTAVPLLVVFAAWLTPETEIWRHLARTVLGGLVNNTLALIAGVGAGVLVLGVGLAWLTARCEFPGRRFFDWALMLPLAVPAYVLAFVVLGLLDFSGPVQTGLRGMLGQDLRLPEVRSAGGVIAVMTLAFYPYVYMLTRAAFLGLGRGTLEAARLLGLGPWATFFRVALPTARPAIVAGLALALMETLADFGTVAVFNFDTFTTAIYKAWFGLFNLQAAAQLATFLLLFVALALYAERRLRGGARYHEGGRGAPAPRVRLRGGRATLAVTAAALVFGLAFVVPMVQLLIWAVDAMGDLDRRYLNLLWHTLGLGGSAALVTVSAALVLAHARRVDGDPLTRGAAGLATLGYALPGSVLAVGVMLAFTALDNGLNTLSRLVTGEAHGPLLAGSLAGLLLAYLVRFMAVAYGPVGSALERLRPSLPEAARCLGAGPLEVLRRIHLPLLRPGLLTAALLVAVEVMKEMPATLLLRPFGWDTLAVRIYELTSEGLWERAALPAVTLVLAGLLPVVLLVRRSAGN</sequence>
<evidence type="ECO:0000256" key="5">
    <source>
        <dbReference type="ARBA" id="ARBA00022692"/>
    </source>
</evidence>
<dbReference type="OrthoDB" id="9790211at2"/>
<comment type="similarity">
    <text evidence="8">Belongs to the binding-protein-dependent transport system permease family.</text>
</comment>
<keyword evidence="2 8" id="KW-0813">Transport</keyword>
<proteinExistence type="inferred from homology"/>
<evidence type="ECO:0000256" key="7">
    <source>
        <dbReference type="ARBA" id="ARBA00023136"/>
    </source>
</evidence>
<feature type="transmembrane region" description="Helical" evidence="8">
    <location>
        <begin position="103"/>
        <end position="127"/>
    </location>
</feature>
<feature type="transmembrane region" description="Helical" evidence="8">
    <location>
        <begin position="25"/>
        <end position="48"/>
    </location>
</feature>
<comment type="subcellular location">
    <subcellularLocation>
        <location evidence="1">Cell inner membrane</location>
        <topology evidence="1">Multi-pass membrane protein</topology>
    </subcellularLocation>
    <subcellularLocation>
        <location evidence="8">Cell membrane</location>
        <topology evidence="8">Multi-pass membrane protein</topology>
    </subcellularLocation>
</comment>
<keyword evidence="4" id="KW-0997">Cell inner membrane</keyword>
<evidence type="ECO:0000256" key="4">
    <source>
        <dbReference type="ARBA" id="ARBA00022519"/>
    </source>
</evidence>
<dbReference type="PROSITE" id="PS50928">
    <property type="entry name" value="ABC_TM1"/>
    <property type="match status" value="2"/>
</dbReference>
<keyword evidence="3" id="KW-1003">Cell membrane</keyword>
<feature type="domain" description="ABC transmembrane type-1" evidence="9">
    <location>
        <begin position="337"/>
        <end position="543"/>
    </location>
</feature>
<evidence type="ECO:0000256" key="8">
    <source>
        <dbReference type="RuleBase" id="RU363032"/>
    </source>
</evidence>
<keyword evidence="5 8" id="KW-0812">Transmembrane</keyword>
<evidence type="ECO:0000256" key="2">
    <source>
        <dbReference type="ARBA" id="ARBA00022448"/>
    </source>
</evidence>
<dbReference type="SUPFAM" id="SSF161098">
    <property type="entry name" value="MetI-like"/>
    <property type="match status" value="2"/>
</dbReference>
<feature type="transmembrane region" description="Helical" evidence="8">
    <location>
        <begin position="418"/>
        <end position="440"/>
    </location>
</feature>
<name>A0A369C9S5_9GAMM</name>
<dbReference type="PANTHER" id="PTHR43357:SF3">
    <property type="entry name" value="FE(3+)-TRANSPORT SYSTEM PERMEASE PROTEIN FBPB 2"/>
    <property type="match status" value="1"/>
</dbReference>
<evidence type="ECO:0000313" key="10">
    <source>
        <dbReference type="EMBL" id="RCX30792.1"/>
    </source>
</evidence>
<feature type="transmembrane region" description="Helical" evidence="8">
    <location>
        <begin position="147"/>
        <end position="168"/>
    </location>
</feature>
<keyword evidence="11" id="KW-1185">Reference proteome</keyword>
<keyword evidence="6 8" id="KW-1133">Transmembrane helix</keyword>
<dbReference type="CDD" id="cd06261">
    <property type="entry name" value="TM_PBP2"/>
    <property type="match status" value="2"/>
</dbReference>
<feature type="transmembrane region" description="Helical" evidence="8">
    <location>
        <begin position="68"/>
        <end position="91"/>
    </location>
</feature>
<dbReference type="InterPro" id="IPR035906">
    <property type="entry name" value="MetI-like_sf"/>
</dbReference>
<feature type="transmembrane region" description="Helical" evidence="8">
    <location>
        <begin position="373"/>
        <end position="398"/>
    </location>
</feature>
<dbReference type="InterPro" id="IPR000515">
    <property type="entry name" value="MetI-like"/>
</dbReference>
<organism evidence="10 11">
    <name type="scientific">Thioalbus denitrificans</name>
    <dbReference type="NCBI Taxonomy" id="547122"/>
    <lineage>
        <taxon>Bacteria</taxon>
        <taxon>Pseudomonadati</taxon>
        <taxon>Pseudomonadota</taxon>
        <taxon>Gammaproteobacteria</taxon>
        <taxon>Chromatiales</taxon>
        <taxon>Ectothiorhodospiraceae</taxon>
        <taxon>Thioalbus</taxon>
    </lineage>
</organism>
<feature type="transmembrane region" description="Helical" evidence="8">
    <location>
        <begin position="475"/>
        <end position="492"/>
    </location>
</feature>
<dbReference type="EMBL" id="QPJY01000004">
    <property type="protein sequence ID" value="RCX30792.1"/>
    <property type="molecule type" value="Genomic_DNA"/>
</dbReference>
<dbReference type="FunFam" id="1.10.3720.10:FF:000088">
    <property type="entry name" value="Iron(III) ABC transporter, permease protein"/>
    <property type="match status" value="1"/>
</dbReference>
<evidence type="ECO:0000256" key="6">
    <source>
        <dbReference type="ARBA" id="ARBA00022989"/>
    </source>
</evidence>
<keyword evidence="7 8" id="KW-0472">Membrane</keyword>
<accession>A0A369C9S5</accession>
<dbReference type="PANTHER" id="PTHR43357">
    <property type="entry name" value="INNER MEMBRANE ABC TRANSPORTER PERMEASE PROTEIN YDCV"/>
    <property type="match status" value="1"/>
</dbReference>
<dbReference type="GO" id="GO:0055085">
    <property type="term" value="P:transmembrane transport"/>
    <property type="evidence" value="ECO:0007669"/>
    <property type="project" value="InterPro"/>
</dbReference>
<dbReference type="Pfam" id="PF00528">
    <property type="entry name" value="BPD_transp_1"/>
    <property type="match status" value="2"/>
</dbReference>
<feature type="transmembrane region" description="Helical" evidence="8">
    <location>
        <begin position="298"/>
        <end position="321"/>
    </location>
</feature>
<dbReference type="Gene3D" id="1.10.3720.10">
    <property type="entry name" value="MetI-like"/>
    <property type="match status" value="2"/>
</dbReference>
<evidence type="ECO:0000256" key="1">
    <source>
        <dbReference type="ARBA" id="ARBA00004429"/>
    </source>
</evidence>
<feature type="transmembrane region" description="Helical" evidence="8">
    <location>
        <begin position="341"/>
        <end position="361"/>
    </location>
</feature>
<feature type="transmembrane region" description="Helical" evidence="8">
    <location>
        <begin position="240"/>
        <end position="266"/>
    </location>
</feature>
<dbReference type="RefSeq" id="WP_114279767.1">
    <property type="nucleotide sequence ID" value="NZ_QPJY01000004.1"/>
</dbReference>
<evidence type="ECO:0000259" key="9">
    <source>
        <dbReference type="PROSITE" id="PS50928"/>
    </source>
</evidence>
<protein>
    <submittedName>
        <fullName evidence="10">Iron(III) transport system permease protein</fullName>
    </submittedName>
</protein>